<protein>
    <submittedName>
        <fullName evidence="1">Doubled CXXCH domain protein</fullName>
    </submittedName>
</protein>
<gene>
    <name evidence="1" type="ORF">MNBD_NITROSPIRAE02-979</name>
</gene>
<dbReference type="SUPFAM" id="SSF48695">
    <property type="entry name" value="Multiheme cytochromes"/>
    <property type="match status" value="1"/>
</dbReference>
<accession>A0A3B1CM32</accession>
<reference evidence="1" key="1">
    <citation type="submission" date="2018-06" db="EMBL/GenBank/DDBJ databases">
        <authorList>
            <person name="Zhirakovskaya E."/>
        </authorList>
    </citation>
    <scope>NUCLEOTIDE SEQUENCE</scope>
</reference>
<organism evidence="1">
    <name type="scientific">hydrothermal vent metagenome</name>
    <dbReference type="NCBI Taxonomy" id="652676"/>
    <lineage>
        <taxon>unclassified sequences</taxon>
        <taxon>metagenomes</taxon>
        <taxon>ecological metagenomes</taxon>
    </lineage>
</organism>
<dbReference type="EMBL" id="UOGH01000209">
    <property type="protein sequence ID" value="VAX31596.1"/>
    <property type="molecule type" value="Genomic_DNA"/>
</dbReference>
<name>A0A3B1CM32_9ZZZZ</name>
<sequence length="186" mass="19476">MNKRIHILIGLALLVVLILFGEVRAEVSGVCSNCHTMHNSQGGIPMNYDSSSTPNQRLLRGDCVGCHAQNTSSNVVNSIPQVYHSDTTDLAAGNFSYVLLADSSGHNVQGIVTSADATLGNTPPGYNSTYDPSSTGFSTASRLVCAGSNGCHGNRDSSDEWDALSGGHHGDDSILKYGTGFTLTGQ</sequence>
<evidence type="ECO:0000313" key="1">
    <source>
        <dbReference type="EMBL" id="VAX31596.1"/>
    </source>
</evidence>
<proteinExistence type="predicted"/>
<feature type="non-terminal residue" evidence="1">
    <location>
        <position position="186"/>
    </location>
</feature>
<dbReference type="AlphaFoldDB" id="A0A3B1CM32"/>
<dbReference type="InterPro" id="IPR036280">
    <property type="entry name" value="Multihaem_cyt_sf"/>
</dbReference>